<dbReference type="HAMAP" id="MF_00378">
    <property type="entry name" value="Exonuc_7_L"/>
    <property type="match status" value="1"/>
</dbReference>
<dbReference type="InterPro" id="IPR025824">
    <property type="entry name" value="OB-fold_nuc-bd_dom"/>
</dbReference>
<comment type="function">
    <text evidence="5">Bidirectionally degrades single-stranded DNA into large acid-insoluble oligonucleotides, which are then degraded further into small acid-soluble oligonucleotides.</text>
</comment>
<keyword evidence="2 5" id="KW-0540">Nuclease</keyword>
<reference evidence="10 11" key="1">
    <citation type="journal article" date="2018" name="Nat. Biotechnol.">
        <title>A standardized bacterial taxonomy based on genome phylogeny substantially revises the tree of life.</title>
        <authorList>
            <person name="Parks D.H."/>
            <person name="Chuvochina M."/>
            <person name="Waite D.W."/>
            <person name="Rinke C."/>
            <person name="Skarshewski A."/>
            <person name="Chaumeil P.A."/>
            <person name="Hugenholtz P."/>
        </authorList>
    </citation>
    <scope>NUCLEOTIDE SEQUENCE [LARGE SCALE GENOMIC DNA]</scope>
    <source>
        <strain evidence="10">UBA11247</strain>
    </source>
</reference>
<evidence type="ECO:0000259" key="8">
    <source>
        <dbReference type="Pfam" id="PF02601"/>
    </source>
</evidence>
<evidence type="ECO:0000256" key="5">
    <source>
        <dbReference type="HAMAP-Rule" id="MF_00378"/>
    </source>
</evidence>
<gene>
    <name evidence="5" type="primary">xseA</name>
    <name evidence="10" type="ORF">DIW82_09170</name>
</gene>
<dbReference type="PANTHER" id="PTHR30008:SF0">
    <property type="entry name" value="EXODEOXYRIBONUCLEASE 7 LARGE SUBUNIT"/>
    <property type="match status" value="1"/>
</dbReference>
<dbReference type="GO" id="GO:0008855">
    <property type="term" value="F:exodeoxyribonuclease VII activity"/>
    <property type="evidence" value="ECO:0007669"/>
    <property type="project" value="UniProtKB-UniRule"/>
</dbReference>
<evidence type="ECO:0000256" key="7">
    <source>
        <dbReference type="SAM" id="MobiDB-lite"/>
    </source>
</evidence>
<evidence type="ECO:0000256" key="2">
    <source>
        <dbReference type="ARBA" id="ARBA00022722"/>
    </source>
</evidence>
<accession>A0A3D4T077</accession>
<dbReference type="Pfam" id="PF13742">
    <property type="entry name" value="tRNA_anti_2"/>
    <property type="match status" value="1"/>
</dbReference>
<organism evidence="10 11">
    <name type="scientific">Corynebacterium nuruki</name>
    <dbReference type="NCBI Taxonomy" id="1032851"/>
    <lineage>
        <taxon>Bacteria</taxon>
        <taxon>Bacillati</taxon>
        <taxon>Actinomycetota</taxon>
        <taxon>Actinomycetes</taxon>
        <taxon>Mycobacteriales</taxon>
        <taxon>Corynebacteriaceae</taxon>
        <taxon>Corynebacterium</taxon>
    </lineage>
</organism>
<feature type="domain" description="Exonuclease VII large subunit C-terminal" evidence="8">
    <location>
        <begin position="140"/>
        <end position="342"/>
    </location>
</feature>
<dbReference type="CDD" id="cd04489">
    <property type="entry name" value="ExoVII_LU_OBF"/>
    <property type="match status" value="1"/>
</dbReference>
<comment type="subunit">
    <text evidence="5">Heterooligomer composed of large and small subunits.</text>
</comment>
<evidence type="ECO:0000256" key="6">
    <source>
        <dbReference type="RuleBase" id="RU004355"/>
    </source>
</evidence>
<comment type="similarity">
    <text evidence="5 6">Belongs to the XseA family.</text>
</comment>
<feature type="domain" description="OB-fold nucleic acid binding" evidence="9">
    <location>
        <begin position="23"/>
        <end position="117"/>
    </location>
</feature>
<dbReference type="EC" id="3.1.11.6" evidence="5"/>
<keyword evidence="4 5" id="KW-0269">Exonuclease</keyword>
<feature type="region of interest" description="Disordered" evidence="7">
    <location>
        <begin position="1"/>
        <end position="22"/>
    </location>
</feature>
<dbReference type="InterPro" id="IPR003753">
    <property type="entry name" value="Exonuc_VII_L"/>
</dbReference>
<feature type="compositionally biased region" description="Low complexity" evidence="7">
    <location>
        <begin position="420"/>
        <end position="453"/>
    </location>
</feature>
<dbReference type="InterPro" id="IPR020579">
    <property type="entry name" value="Exonuc_VII_lsu_C"/>
</dbReference>
<keyword evidence="1 5" id="KW-0963">Cytoplasm</keyword>
<evidence type="ECO:0000313" key="11">
    <source>
        <dbReference type="Proteomes" id="UP000261739"/>
    </source>
</evidence>
<dbReference type="GO" id="GO:0005737">
    <property type="term" value="C:cytoplasm"/>
    <property type="evidence" value="ECO:0007669"/>
    <property type="project" value="UniProtKB-SubCell"/>
</dbReference>
<dbReference type="PANTHER" id="PTHR30008">
    <property type="entry name" value="EXODEOXYRIBONUCLEASE 7 LARGE SUBUNIT"/>
    <property type="match status" value="1"/>
</dbReference>
<dbReference type="Proteomes" id="UP000261739">
    <property type="component" value="Unassembled WGS sequence"/>
</dbReference>
<dbReference type="GO" id="GO:0009318">
    <property type="term" value="C:exodeoxyribonuclease VII complex"/>
    <property type="evidence" value="ECO:0007669"/>
    <property type="project" value="UniProtKB-UniRule"/>
</dbReference>
<proteinExistence type="inferred from homology"/>
<protein>
    <recommendedName>
        <fullName evidence="5">Exodeoxyribonuclease 7 large subunit</fullName>
        <ecNumber evidence="5">3.1.11.6</ecNumber>
    </recommendedName>
    <alternativeName>
        <fullName evidence="5">Exodeoxyribonuclease VII large subunit</fullName>
        <shortName evidence="5">Exonuclease VII large subunit</shortName>
    </alternativeName>
</protein>
<comment type="subcellular location">
    <subcellularLocation>
        <location evidence="5 6">Cytoplasm</location>
    </subcellularLocation>
</comment>
<keyword evidence="3 5" id="KW-0378">Hydrolase</keyword>
<sequence>MSQSVPHQAGETGGPTSAESPWPVHVVNEKVKGWIERLGHLWVEGQVTQVNMKPSWKLSYITLRDVSVEQSIELTCATRTLQSMPTPLKNGDRVIVFGKPAYYMGRGKFSLWVSRIQHMGVGELLARIEQLKRAMAAEGLFDVRLKRPLPFLPHRIGLITGRGSAAERDVLSVARDRWPAVEFEVVNTAVQGAQAVPQVIAALDQLEADPRVDVIIVARGGGSVEDLLPFSEETLVRHVSTMTTPVVSAIGHEPDTPVLDNVADLRAATPTDAAKRVVPDVATERALIDELRSRAAAALRSWVANERRGLANVRSRPVLADPMLPISRQQDIITEARTRNDRALGVLVRSARQQIESLSARVSALGPSQTLRRGYAVVQVVPQDHSPAEVVTTVDAVHPGSQLRIRVLDGSITAAALGVTPTAPATEPETASESSPETASEPTDPTTSGDTDD</sequence>
<feature type="region of interest" description="Disordered" evidence="7">
    <location>
        <begin position="418"/>
        <end position="453"/>
    </location>
</feature>
<evidence type="ECO:0000256" key="4">
    <source>
        <dbReference type="ARBA" id="ARBA00022839"/>
    </source>
</evidence>
<dbReference type="AlphaFoldDB" id="A0A3D4T077"/>
<dbReference type="NCBIfam" id="TIGR00237">
    <property type="entry name" value="xseA"/>
    <property type="match status" value="1"/>
</dbReference>
<evidence type="ECO:0000256" key="1">
    <source>
        <dbReference type="ARBA" id="ARBA00022490"/>
    </source>
</evidence>
<evidence type="ECO:0000256" key="3">
    <source>
        <dbReference type="ARBA" id="ARBA00022801"/>
    </source>
</evidence>
<dbReference type="STRING" id="863239.GCA_000213935_02232"/>
<evidence type="ECO:0000259" key="9">
    <source>
        <dbReference type="Pfam" id="PF13742"/>
    </source>
</evidence>
<dbReference type="Pfam" id="PF02601">
    <property type="entry name" value="Exonuc_VII_L"/>
    <property type="match status" value="1"/>
</dbReference>
<evidence type="ECO:0000313" key="10">
    <source>
        <dbReference type="EMBL" id="HCT14934.1"/>
    </source>
</evidence>
<dbReference type="EMBL" id="DQID01000237">
    <property type="protein sequence ID" value="HCT14934.1"/>
    <property type="molecule type" value="Genomic_DNA"/>
</dbReference>
<name>A0A3D4T077_9CORY</name>
<comment type="caution">
    <text evidence="10">The sequence shown here is derived from an EMBL/GenBank/DDBJ whole genome shotgun (WGS) entry which is preliminary data.</text>
</comment>
<dbReference type="GO" id="GO:0003676">
    <property type="term" value="F:nucleic acid binding"/>
    <property type="evidence" value="ECO:0007669"/>
    <property type="project" value="InterPro"/>
</dbReference>
<comment type="catalytic activity">
    <reaction evidence="5 6">
        <text>Exonucleolytic cleavage in either 5'- to 3'- or 3'- to 5'-direction to yield nucleoside 5'-phosphates.</text>
        <dbReference type="EC" id="3.1.11.6"/>
    </reaction>
</comment>
<dbReference type="GO" id="GO:0006308">
    <property type="term" value="P:DNA catabolic process"/>
    <property type="evidence" value="ECO:0007669"/>
    <property type="project" value="UniProtKB-UniRule"/>
</dbReference>